<proteinExistence type="predicted"/>
<sequence length="53" mass="5696">MNTPISINDTCKKKKKKIKCNNSGSSESRNSIAALAALDPAELPSPQRLQPEA</sequence>
<name>A0AAW2ESJ2_9HYME</name>
<dbReference type="Proteomes" id="UP001430953">
    <property type="component" value="Unassembled WGS sequence"/>
</dbReference>
<evidence type="ECO:0000313" key="3">
    <source>
        <dbReference type="Proteomes" id="UP001430953"/>
    </source>
</evidence>
<dbReference type="AlphaFoldDB" id="A0AAW2ESJ2"/>
<protein>
    <submittedName>
        <fullName evidence="2">Uncharacterized protein</fullName>
    </submittedName>
</protein>
<evidence type="ECO:0000256" key="1">
    <source>
        <dbReference type="SAM" id="MobiDB-lite"/>
    </source>
</evidence>
<gene>
    <name evidence="2" type="ORF">PUN28_015917</name>
</gene>
<keyword evidence="3" id="KW-1185">Reference proteome</keyword>
<reference evidence="2 3" key="1">
    <citation type="submission" date="2023-03" db="EMBL/GenBank/DDBJ databases">
        <title>High recombination rates correlate with genetic variation in Cardiocondyla obscurior ants.</title>
        <authorList>
            <person name="Errbii M."/>
        </authorList>
    </citation>
    <scope>NUCLEOTIDE SEQUENCE [LARGE SCALE GENOMIC DNA]</scope>
    <source>
        <strain evidence="2">Alpha-2009</strain>
        <tissue evidence="2">Whole body</tissue>
    </source>
</reference>
<feature type="region of interest" description="Disordered" evidence="1">
    <location>
        <begin position="1"/>
        <end position="53"/>
    </location>
</feature>
<feature type="compositionally biased region" description="Polar residues" evidence="1">
    <location>
        <begin position="20"/>
        <end position="31"/>
    </location>
</feature>
<feature type="compositionally biased region" description="Low complexity" evidence="1">
    <location>
        <begin position="33"/>
        <end position="46"/>
    </location>
</feature>
<comment type="caution">
    <text evidence="2">The sequence shown here is derived from an EMBL/GenBank/DDBJ whole genome shotgun (WGS) entry which is preliminary data.</text>
</comment>
<evidence type="ECO:0000313" key="2">
    <source>
        <dbReference type="EMBL" id="KAL0105820.1"/>
    </source>
</evidence>
<organism evidence="2 3">
    <name type="scientific">Cardiocondyla obscurior</name>
    <dbReference type="NCBI Taxonomy" id="286306"/>
    <lineage>
        <taxon>Eukaryota</taxon>
        <taxon>Metazoa</taxon>
        <taxon>Ecdysozoa</taxon>
        <taxon>Arthropoda</taxon>
        <taxon>Hexapoda</taxon>
        <taxon>Insecta</taxon>
        <taxon>Pterygota</taxon>
        <taxon>Neoptera</taxon>
        <taxon>Endopterygota</taxon>
        <taxon>Hymenoptera</taxon>
        <taxon>Apocrita</taxon>
        <taxon>Aculeata</taxon>
        <taxon>Formicoidea</taxon>
        <taxon>Formicidae</taxon>
        <taxon>Myrmicinae</taxon>
        <taxon>Cardiocondyla</taxon>
    </lineage>
</organism>
<dbReference type="EMBL" id="JADYXP020000018">
    <property type="protein sequence ID" value="KAL0105820.1"/>
    <property type="molecule type" value="Genomic_DNA"/>
</dbReference>
<accession>A0AAW2ESJ2</accession>